<evidence type="ECO:0000313" key="2">
    <source>
        <dbReference type="EMBL" id="GAA4099681.1"/>
    </source>
</evidence>
<keyword evidence="3" id="KW-1185">Reference proteome</keyword>
<proteinExistence type="predicted"/>
<dbReference type="Proteomes" id="UP001500683">
    <property type="component" value="Unassembled WGS sequence"/>
</dbReference>
<feature type="region of interest" description="Disordered" evidence="1">
    <location>
        <begin position="139"/>
        <end position="158"/>
    </location>
</feature>
<comment type="caution">
    <text evidence="2">The sequence shown here is derived from an EMBL/GenBank/DDBJ whole genome shotgun (WGS) entry which is preliminary data.</text>
</comment>
<name>A0ABP7WYD2_9ACTN</name>
<organism evidence="2 3">
    <name type="scientific">Actinomadura miaoliensis</name>
    <dbReference type="NCBI Taxonomy" id="430685"/>
    <lineage>
        <taxon>Bacteria</taxon>
        <taxon>Bacillati</taxon>
        <taxon>Actinomycetota</taxon>
        <taxon>Actinomycetes</taxon>
        <taxon>Streptosporangiales</taxon>
        <taxon>Thermomonosporaceae</taxon>
        <taxon>Actinomadura</taxon>
    </lineage>
</organism>
<accession>A0ABP7WYD2</accession>
<gene>
    <name evidence="2" type="ORF">GCM10022214_75960</name>
</gene>
<reference evidence="3" key="1">
    <citation type="journal article" date="2019" name="Int. J. Syst. Evol. Microbiol.">
        <title>The Global Catalogue of Microorganisms (GCM) 10K type strain sequencing project: providing services to taxonomists for standard genome sequencing and annotation.</title>
        <authorList>
            <consortium name="The Broad Institute Genomics Platform"/>
            <consortium name="The Broad Institute Genome Sequencing Center for Infectious Disease"/>
            <person name="Wu L."/>
            <person name="Ma J."/>
        </authorList>
    </citation>
    <scope>NUCLEOTIDE SEQUENCE [LARGE SCALE GENOMIC DNA]</scope>
    <source>
        <strain evidence="3">JCM 16702</strain>
    </source>
</reference>
<protein>
    <submittedName>
        <fullName evidence="2">Uncharacterized protein</fullName>
    </submittedName>
</protein>
<sequence>MALVTLLPALVGLHWLDDTRNIQQRLERPEKPTVVAKGGVGTLAGTRWLFVRRTVAKAPLNPDPDVAEVRMVVAIRPLTPAGAKAVTSYGMTYRLRDAEGRFWSATALPSSPPRAGATALLTVRGVLPRAKAGTVTLEVRPSATSQPKGPLPSLRFAS</sequence>
<dbReference type="EMBL" id="BAAAZG010000059">
    <property type="protein sequence ID" value="GAA4099681.1"/>
    <property type="molecule type" value="Genomic_DNA"/>
</dbReference>
<evidence type="ECO:0000313" key="3">
    <source>
        <dbReference type="Proteomes" id="UP001500683"/>
    </source>
</evidence>
<evidence type="ECO:0000256" key="1">
    <source>
        <dbReference type="SAM" id="MobiDB-lite"/>
    </source>
</evidence>